<organism evidence="1 2">
    <name type="scientific">Batillaria attramentaria</name>
    <dbReference type="NCBI Taxonomy" id="370345"/>
    <lineage>
        <taxon>Eukaryota</taxon>
        <taxon>Metazoa</taxon>
        <taxon>Spiralia</taxon>
        <taxon>Lophotrochozoa</taxon>
        <taxon>Mollusca</taxon>
        <taxon>Gastropoda</taxon>
        <taxon>Caenogastropoda</taxon>
        <taxon>Sorbeoconcha</taxon>
        <taxon>Cerithioidea</taxon>
        <taxon>Batillariidae</taxon>
        <taxon>Batillaria</taxon>
    </lineage>
</organism>
<dbReference type="PANTHER" id="PTHR47510:SF3">
    <property type="entry name" value="ENDO_EXONUCLEASE_PHOSPHATASE DOMAIN-CONTAINING PROTEIN"/>
    <property type="match status" value="1"/>
</dbReference>
<evidence type="ECO:0000313" key="1">
    <source>
        <dbReference type="EMBL" id="KAK7484239.1"/>
    </source>
</evidence>
<gene>
    <name evidence="1" type="ORF">BaRGS_00024488</name>
</gene>
<protein>
    <submittedName>
        <fullName evidence="1">Uncharacterized protein</fullName>
    </submittedName>
</protein>
<dbReference type="Proteomes" id="UP001519460">
    <property type="component" value="Unassembled WGS sequence"/>
</dbReference>
<comment type="caution">
    <text evidence="1">The sequence shown here is derived from an EMBL/GenBank/DDBJ whole genome shotgun (WGS) entry which is preliminary data.</text>
</comment>
<dbReference type="AlphaFoldDB" id="A0ABD0KAT7"/>
<accession>A0ABD0KAT7</accession>
<dbReference type="PANTHER" id="PTHR47510">
    <property type="entry name" value="REVERSE TRANSCRIPTASE DOMAIN-CONTAINING PROTEIN"/>
    <property type="match status" value="1"/>
</dbReference>
<evidence type="ECO:0000313" key="2">
    <source>
        <dbReference type="Proteomes" id="UP001519460"/>
    </source>
</evidence>
<reference evidence="1 2" key="1">
    <citation type="journal article" date="2023" name="Sci. Data">
        <title>Genome assembly of the Korean intertidal mud-creeper Batillaria attramentaria.</title>
        <authorList>
            <person name="Patra A.K."/>
            <person name="Ho P.T."/>
            <person name="Jun S."/>
            <person name="Lee S.J."/>
            <person name="Kim Y."/>
            <person name="Won Y.J."/>
        </authorList>
    </citation>
    <scope>NUCLEOTIDE SEQUENCE [LARGE SCALE GENOMIC DNA]</scope>
    <source>
        <strain evidence="1">Wonlab-2016</strain>
    </source>
</reference>
<proteinExistence type="predicted"/>
<keyword evidence="2" id="KW-1185">Reference proteome</keyword>
<sequence>MSACLDLCYGSVARAYKSFAMPPLGSADHNAVLLVPSYKTVLKRGNVRTKCVRRWSDEAIARLQGCFESTDWDVFKETCTDLDDLTDTVSSYISFCEETVVEMKTCTTYPNNKPWVTKQLKSVLNRKRLAFFLGNPAREERGTEGGEQRD</sequence>
<dbReference type="EMBL" id="JACVVK020000213">
    <property type="protein sequence ID" value="KAK7484239.1"/>
    <property type="molecule type" value="Genomic_DNA"/>
</dbReference>
<name>A0ABD0KAT7_9CAEN</name>